<name>A0A212JZK0_9FIRM</name>
<dbReference type="Pfam" id="PF20578">
    <property type="entry name" value="aBig_2"/>
    <property type="match status" value="1"/>
</dbReference>
<accession>A0A212JZK0</accession>
<gene>
    <name evidence="4" type="ORF">KL86CLO1_11962</name>
</gene>
<evidence type="ECO:0000256" key="2">
    <source>
        <dbReference type="SAM" id="SignalP"/>
    </source>
</evidence>
<evidence type="ECO:0000259" key="3">
    <source>
        <dbReference type="PROSITE" id="PS51272"/>
    </source>
</evidence>
<feature type="domain" description="SLH" evidence="3">
    <location>
        <begin position="1793"/>
        <end position="1856"/>
    </location>
</feature>
<dbReference type="Gene3D" id="2.160.20.110">
    <property type="match status" value="2"/>
</dbReference>
<sequence length="1917" mass="199835">MKNRTWSKRFLSGLLVLVLTLGMLPSSAMAVGGTVQTISSQAELEGIGLSGSYKLTGDIVLTGTWTPIGSATAPFTGTLDGGGYTISGLNVSAGNATYQGLFAKVGTGGIVQDLTVEGKIISTYSSNAFIGGIAGQVQDGNIVNCVSKVDIDAKGNKIGGITGDTTGTSVFVGCANLGPVKGKGMVGGLIGGMSGSTNNINVKNCYNTGTIATSSSNCGGLIGYTTTGTVTIQNCYSADTGVRSGSNSGALIGSLINTGAARNCYWMGDESTIGIGSFSASSVTNCTFKTGEKLKEIAFLDTLNQAAPEGSRFAADPGDLNGGYPVLECQLPKVEKFQVTFDLTPANAALTVKDAAGVTQTGANGVYRLPAGEYVYSASAFGYQMANEVSFTVVDGGTPGTVTVALTETARQTVTFSGLSQGAALTVSHATAGQLESESDGSYRLPAGEYRYTVVAKGYEPLVDRAFTVAAQPVNEAVSMIALPAAQPWDGAEKTAVTPIGGTYYIKTGTELAWFAAQINAQSLLDAKVVLLADIDLGGKNWTSVGGYDRKFNGRFDGNGCTISGLAGSCYGLFYATDTSGVIENLTVSGAITGTSNTGGIVGVNYGTVRNCASSVTVSADGQRVGGIAGNNSGGLISGSAALAPVSSSYATKNLNGDSVALGGIAGQNSGTIEFSYSTATVAATGENPNGDIGGIGGVTGVSTGSIKSCYNVGTVSNADGADKATGAIVGTRTSPGNVQNTFYLDSSCAKGVGEGSSDGAQQKTSADMKKYTLAVALNGGSVEGPFYLAADENQNGGYPVLKWQGGRAPVASPEEQAVAADKAALSLPQLVFTYAGTIKLPKTGALGSTISWESSRTDVISSTGVIVLPAEESQVTVVLTATLTKGEARDTKAFTLTVYSAAQVTQNYLKEAKSSLSAILTPVYTRDTNIVALVEAQLADRGFADVDVALTNRGSATSSDEIYIEDSGAIIYYYRDPETTGAYNGATVGGISFTLSKDGQSVDWGGVQANIPWDRDRVVETLREQVAGQLTWDAIKGSNSSPSEITKSLTLPIKLDTARWATISWESDSWAIAPQEAAPLDDETTGVINRQGVDAQVNLTAVIHFNLTASGEADITLSVPFDLTVLGSEGADTPEKMQQKLGSYTLERLKDSITKAAIDPAAVKGDLQFPTPVNTGVADYSAYRFTVTSKDTNVLEVNGYRGYIYRPLPGKAPVTVGFTVTMTSRANPALSASKYMEITVLPLEQEEIDEALRLMEAVRADYANALMGTNTDKDAITADLKTFREAVFAPDGQTLVYSRNINEDTGRGVAVDDLPGSEPGGPGYEQWRIFRSSRPNILEHEVLRLHQPVYNKPVTVESCLTHEVLGKYKRKYPGNRDFAALYQVGIQAQFKVTGTTGEDDDQKSSFAVTFSLDGRGLIESIPSISIEKLESGTTAFDVFERALADKGFTYEASGSYIAAVTDSKGVRLAEFDKGEDSGWMYTVDGVFPDKMMNACYLSGGENIQLLYTGDWKQEPGVVGGMTGQPTTGTVLKPEVTADKNGEAKVDMTEKGLASAIKAARDSKTDAIVIEPVIKGDASKVAVGLPKTSVSSIGSDTDADLKIETLVGNVTIPNNALAAVVSQAAGSTITIVVEAVGTKSLPAEQQKLVGDGAAFDISILSDGKKITGFDGKSITISLPYALKAGEIADGVAVWYLDDAGKLTSMACTYNKNTGLATFTTTHLSTYVVGYDAWTNPFADVRSGAWYYDAVKYAIQNGLFTGTTTTTFGPEADMSRAMLVTVLYRLEGKPAVTAGATFTDVGNGQWYTDAVRWANATGIITGYGSGMFGTNDSVTREQLAAILYRYADYRGYDTTGADDLSAYSDASGVSPYARSAMEWAVDAGLITSTTTGGLLPGDSASRAQVATILMRFVKNVVK</sequence>
<dbReference type="InterPro" id="IPR001119">
    <property type="entry name" value="SLH_dom"/>
</dbReference>
<dbReference type="Pfam" id="PF14478">
    <property type="entry name" value="DUF4430"/>
    <property type="match status" value="1"/>
</dbReference>
<proteinExistence type="predicted"/>
<feature type="domain" description="SLH" evidence="3">
    <location>
        <begin position="1859"/>
        <end position="1917"/>
    </location>
</feature>
<evidence type="ECO:0000313" key="4">
    <source>
        <dbReference type="EMBL" id="SBW04891.1"/>
    </source>
</evidence>
<evidence type="ECO:0000256" key="1">
    <source>
        <dbReference type="ARBA" id="ARBA00022737"/>
    </source>
</evidence>
<feature type="domain" description="SLH" evidence="3">
    <location>
        <begin position="1733"/>
        <end position="1792"/>
    </location>
</feature>
<protein>
    <recommendedName>
        <fullName evidence="3">SLH domain-containing protein</fullName>
    </recommendedName>
</protein>
<reference evidence="4" key="1">
    <citation type="submission" date="2016-04" db="EMBL/GenBank/DDBJ databases">
        <authorList>
            <person name="Evans L.H."/>
            <person name="Alamgir A."/>
            <person name="Owens N."/>
            <person name="Weber N.D."/>
            <person name="Virtaneva K."/>
            <person name="Barbian K."/>
            <person name="Babar A."/>
            <person name="Rosenke K."/>
        </authorList>
    </citation>
    <scope>NUCLEOTIDE SEQUENCE</scope>
    <source>
        <strain evidence="4">86</strain>
    </source>
</reference>
<dbReference type="Pfam" id="PF00395">
    <property type="entry name" value="SLH"/>
    <property type="match status" value="3"/>
</dbReference>
<organism evidence="4">
    <name type="scientific">uncultured Eubacteriales bacterium</name>
    <dbReference type="NCBI Taxonomy" id="172733"/>
    <lineage>
        <taxon>Bacteria</taxon>
        <taxon>Bacillati</taxon>
        <taxon>Bacillota</taxon>
        <taxon>Clostridia</taxon>
        <taxon>Eubacteriales</taxon>
        <taxon>environmental samples</taxon>
    </lineage>
</organism>
<dbReference type="InterPro" id="IPR027954">
    <property type="entry name" value="Transcobalamin-like_C"/>
</dbReference>
<dbReference type="InterPro" id="IPR046780">
    <property type="entry name" value="aBig_2"/>
</dbReference>
<feature type="signal peptide" evidence="2">
    <location>
        <begin position="1"/>
        <end position="30"/>
    </location>
</feature>
<feature type="chain" id="PRO_5013052727" description="SLH domain-containing protein" evidence="2">
    <location>
        <begin position="31"/>
        <end position="1917"/>
    </location>
</feature>
<dbReference type="PROSITE" id="PS51272">
    <property type="entry name" value="SLH"/>
    <property type="match status" value="3"/>
</dbReference>
<keyword evidence="2" id="KW-0732">Signal</keyword>
<keyword evidence="1" id="KW-0677">Repeat</keyword>
<dbReference type="EMBL" id="FLUN01000001">
    <property type="protein sequence ID" value="SBW04891.1"/>
    <property type="molecule type" value="Genomic_DNA"/>
</dbReference>